<gene>
    <name evidence="1" type="ORF">ISP17_10660</name>
</gene>
<accession>A0ABW8JTE8</accession>
<dbReference type="Gene3D" id="2.40.70.10">
    <property type="entry name" value="Acid Proteases"/>
    <property type="match status" value="1"/>
</dbReference>
<sequence>MFAFLLAAAAATTQVVPTDYQAGHFYATPRTAGGQPLRLLVDTGGGGAAGMYWITAKAAERLHLSPSPCKADASIQVAPAPTFAPGQGLPSPNGPCGRSVMVNQLPFDLDGQLGAAYLGRGTWTFDYPAHRLVAEGTGWKPSGRAHAAPLGFRKNAGPGIDLYFPRIVASVDGRPLDFLLDTGATAHPTAAGKQASGTDTVHGEGVTSYITTGQLERWHAAHPDWRVVAKGDDLGGPAHATRLIEVPALVIAGWRVGPVWFTERPDRAFHQYMAQMMDRPPEGAIGGNVFRHFRMTLDYPHAAAWFDCARGCKNASSP</sequence>
<dbReference type="InterPro" id="IPR021109">
    <property type="entry name" value="Peptidase_aspartic_dom_sf"/>
</dbReference>
<reference evidence="1 2" key="1">
    <citation type="submission" date="2020-10" db="EMBL/GenBank/DDBJ databases">
        <title>Phylogeny of dyella-like bacteria.</title>
        <authorList>
            <person name="Fu J."/>
        </authorList>
    </citation>
    <scope>NUCLEOTIDE SEQUENCE [LARGE SCALE GENOMIC DNA]</scope>
    <source>
        <strain evidence="1 2">Gsoil3046</strain>
    </source>
</reference>
<evidence type="ECO:0000313" key="1">
    <source>
        <dbReference type="EMBL" id="MFK2904428.1"/>
    </source>
</evidence>
<name>A0ABW8JTE8_9GAMM</name>
<organism evidence="1 2">
    <name type="scientific">Dyella ginsengisoli</name>
    <dbReference type="NCBI Taxonomy" id="363848"/>
    <lineage>
        <taxon>Bacteria</taxon>
        <taxon>Pseudomonadati</taxon>
        <taxon>Pseudomonadota</taxon>
        <taxon>Gammaproteobacteria</taxon>
        <taxon>Lysobacterales</taxon>
        <taxon>Rhodanobacteraceae</taxon>
        <taxon>Dyella</taxon>
    </lineage>
</organism>
<evidence type="ECO:0008006" key="3">
    <source>
        <dbReference type="Google" id="ProtNLM"/>
    </source>
</evidence>
<evidence type="ECO:0000313" key="2">
    <source>
        <dbReference type="Proteomes" id="UP001620460"/>
    </source>
</evidence>
<dbReference type="RefSeq" id="WP_404632938.1">
    <property type="nucleotide sequence ID" value="NZ_JADIKM010000003.1"/>
</dbReference>
<dbReference type="Proteomes" id="UP001620460">
    <property type="component" value="Unassembled WGS sequence"/>
</dbReference>
<keyword evidence="2" id="KW-1185">Reference proteome</keyword>
<dbReference type="EMBL" id="JADIKM010000003">
    <property type="protein sequence ID" value="MFK2904428.1"/>
    <property type="molecule type" value="Genomic_DNA"/>
</dbReference>
<protein>
    <recommendedName>
        <fullName evidence="3">Peptidase A2 domain-containing protein</fullName>
    </recommendedName>
</protein>
<proteinExistence type="predicted"/>
<comment type="caution">
    <text evidence="1">The sequence shown here is derived from an EMBL/GenBank/DDBJ whole genome shotgun (WGS) entry which is preliminary data.</text>
</comment>